<organism evidence="1 2">
    <name type="scientific">Puccinia graminis f. sp. tritici</name>
    <dbReference type="NCBI Taxonomy" id="56615"/>
    <lineage>
        <taxon>Eukaryota</taxon>
        <taxon>Fungi</taxon>
        <taxon>Dikarya</taxon>
        <taxon>Basidiomycota</taxon>
        <taxon>Pucciniomycotina</taxon>
        <taxon>Pucciniomycetes</taxon>
        <taxon>Pucciniales</taxon>
        <taxon>Pucciniaceae</taxon>
        <taxon>Puccinia</taxon>
    </lineage>
</organism>
<accession>A0A5B0MQ07</accession>
<protein>
    <submittedName>
        <fullName evidence="1">Uncharacterized protein</fullName>
    </submittedName>
</protein>
<evidence type="ECO:0000313" key="1">
    <source>
        <dbReference type="EMBL" id="KAA1078198.1"/>
    </source>
</evidence>
<comment type="caution">
    <text evidence="1">The sequence shown here is derived from an EMBL/GenBank/DDBJ whole genome shotgun (WGS) entry which is preliminary data.</text>
</comment>
<sequence length="57" mass="6413">MLSGLFPSDSSVPSTQNFSPRLNWIRLGIIIEFSASIQKPRPTVCPFFDLFDTPINN</sequence>
<name>A0A5B0MQ07_PUCGR</name>
<dbReference type="AlphaFoldDB" id="A0A5B0MQ07"/>
<dbReference type="Proteomes" id="UP000324748">
    <property type="component" value="Unassembled WGS sequence"/>
</dbReference>
<keyword evidence="2" id="KW-1185">Reference proteome</keyword>
<evidence type="ECO:0000313" key="2">
    <source>
        <dbReference type="Proteomes" id="UP000324748"/>
    </source>
</evidence>
<dbReference type="EMBL" id="VSWC01000144">
    <property type="protein sequence ID" value="KAA1078198.1"/>
    <property type="molecule type" value="Genomic_DNA"/>
</dbReference>
<proteinExistence type="predicted"/>
<reference evidence="1 2" key="1">
    <citation type="submission" date="2019-05" db="EMBL/GenBank/DDBJ databases">
        <title>Emergence of the Ug99 lineage of the wheat stem rust pathogen through somatic hybridization.</title>
        <authorList>
            <person name="Li F."/>
            <person name="Upadhyaya N.M."/>
            <person name="Sperschneider J."/>
            <person name="Matny O."/>
            <person name="Nguyen-Phuc H."/>
            <person name="Mago R."/>
            <person name="Raley C."/>
            <person name="Miller M.E."/>
            <person name="Silverstein K.A.T."/>
            <person name="Henningsen E."/>
            <person name="Hirsch C.D."/>
            <person name="Visser B."/>
            <person name="Pretorius Z.A."/>
            <person name="Steffenson B.J."/>
            <person name="Schwessinger B."/>
            <person name="Dodds P.N."/>
            <person name="Figueroa M."/>
        </authorList>
    </citation>
    <scope>NUCLEOTIDE SEQUENCE [LARGE SCALE GENOMIC DNA]</scope>
    <source>
        <strain evidence="1">21-0</strain>
    </source>
</reference>
<gene>
    <name evidence="1" type="ORF">PGT21_030369</name>
</gene>